<evidence type="ECO:0000313" key="1">
    <source>
        <dbReference type="EMBL" id="PSK99283.1"/>
    </source>
</evidence>
<organism evidence="1 2">
    <name type="scientific">Cecembia rubra</name>
    <dbReference type="NCBI Taxonomy" id="1485585"/>
    <lineage>
        <taxon>Bacteria</taxon>
        <taxon>Pseudomonadati</taxon>
        <taxon>Bacteroidota</taxon>
        <taxon>Cytophagia</taxon>
        <taxon>Cytophagales</taxon>
        <taxon>Cyclobacteriaceae</taxon>
        <taxon>Cecembia</taxon>
    </lineage>
</organism>
<protein>
    <submittedName>
        <fullName evidence="1">Uncharacterized protein</fullName>
    </submittedName>
</protein>
<sequence length="137" mass="15316">MIHFILTRFIHISANIILSKTTNTQHSIPPPKPPPPQSHQTYALGLCRECHLHSRYFPHNALLYPCIPPTAMAGNTGIVKGHRPSFGIVTQVHTGTTEILGIPGGVSYLLLTYRTMHLLFHKNSFFFLYQSSRKGIG</sequence>
<keyword evidence="2" id="KW-1185">Reference proteome</keyword>
<comment type="caution">
    <text evidence="1">The sequence shown here is derived from an EMBL/GenBank/DDBJ whole genome shotgun (WGS) entry which is preliminary data.</text>
</comment>
<gene>
    <name evidence="1" type="ORF">CLV48_11769</name>
</gene>
<dbReference type="EMBL" id="PYGF01000017">
    <property type="protein sequence ID" value="PSK99283.1"/>
    <property type="molecule type" value="Genomic_DNA"/>
</dbReference>
<dbReference type="Proteomes" id="UP000240708">
    <property type="component" value="Unassembled WGS sequence"/>
</dbReference>
<dbReference type="AlphaFoldDB" id="A0A2P8DPZ0"/>
<name>A0A2P8DPZ0_9BACT</name>
<evidence type="ECO:0000313" key="2">
    <source>
        <dbReference type="Proteomes" id="UP000240708"/>
    </source>
</evidence>
<reference evidence="1 2" key="1">
    <citation type="submission" date="2018-03" db="EMBL/GenBank/DDBJ databases">
        <title>Genomic Encyclopedia of Archaeal and Bacterial Type Strains, Phase II (KMG-II): from individual species to whole genera.</title>
        <authorList>
            <person name="Goeker M."/>
        </authorList>
    </citation>
    <scope>NUCLEOTIDE SEQUENCE [LARGE SCALE GENOMIC DNA]</scope>
    <source>
        <strain evidence="1 2">DSM 28057</strain>
    </source>
</reference>
<accession>A0A2P8DPZ0</accession>
<proteinExistence type="predicted"/>